<organism evidence="1">
    <name type="scientific">Arundo donax</name>
    <name type="common">Giant reed</name>
    <name type="synonym">Donax arundinaceus</name>
    <dbReference type="NCBI Taxonomy" id="35708"/>
    <lineage>
        <taxon>Eukaryota</taxon>
        <taxon>Viridiplantae</taxon>
        <taxon>Streptophyta</taxon>
        <taxon>Embryophyta</taxon>
        <taxon>Tracheophyta</taxon>
        <taxon>Spermatophyta</taxon>
        <taxon>Magnoliopsida</taxon>
        <taxon>Liliopsida</taxon>
        <taxon>Poales</taxon>
        <taxon>Poaceae</taxon>
        <taxon>PACMAD clade</taxon>
        <taxon>Arundinoideae</taxon>
        <taxon>Arundineae</taxon>
        <taxon>Arundo</taxon>
    </lineage>
</organism>
<accession>A0A0A9CUI2</accession>
<sequence length="61" mass="7057">MINMQNYLWSKTDYGGTKVQNYLGLKQIVEEQEEEHRALTSRSLLRITNGLLFTFTNSTSS</sequence>
<proteinExistence type="predicted"/>
<reference evidence="1" key="2">
    <citation type="journal article" date="2015" name="Data Brief">
        <title>Shoot transcriptome of the giant reed, Arundo donax.</title>
        <authorList>
            <person name="Barrero R.A."/>
            <person name="Guerrero F.D."/>
            <person name="Moolhuijzen P."/>
            <person name="Goolsby J.A."/>
            <person name="Tidwell J."/>
            <person name="Bellgard S.E."/>
            <person name="Bellgard M.I."/>
        </authorList>
    </citation>
    <scope>NUCLEOTIDE SEQUENCE</scope>
    <source>
        <tissue evidence="1">Shoot tissue taken approximately 20 cm above the soil surface</tissue>
    </source>
</reference>
<name>A0A0A9CUI2_ARUDO</name>
<reference evidence="1" key="1">
    <citation type="submission" date="2014-09" db="EMBL/GenBank/DDBJ databases">
        <authorList>
            <person name="Magalhaes I.L.F."/>
            <person name="Oliveira U."/>
            <person name="Santos F.R."/>
            <person name="Vidigal T.H.D.A."/>
            <person name="Brescovit A.D."/>
            <person name="Santos A.J."/>
        </authorList>
    </citation>
    <scope>NUCLEOTIDE SEQUENCE</scope>
    <source>
        <tissue evidence="1">Shoot tissue taken approximately 20 cm above the soil surface</tissue>
    </source>
</reference>
<protein>
    <submittedName>
        <fullName evidence="1">Uncharacterized protein</fullName>
    </submittedName>
</protein>
<dbReference type="AlphaFoldDB" id="A0A0A9CUI2"/>
<dbReference type="EMBL" id="GBRH01222773">
    <property type="protein sequence ID" value="JAD75122.1"/>
    <property type="molecule type" value="Transcribed_RNA"/>
</dbReference>
<evidence type="ECO:0000313" key="1">
    <source>
        <dbReference type="EMBL" id="JAD75122.1"/>
    </source>
</evidence>